<evidence type="ECO:0000313" key="5">
    <source>
        <dbReference type="Proteomes" id="UP001302494"/>
    </source>
</evidence>
<dbReference type="Pfam" id="PF13643">
    <property type="entry name" value="DUF4145"/>
    <property type="match status" value="1"/>
</dbReference>
<feature type="domain" description="Helicase C-terminal" evidence="3">
    <location>
        <begin position="693"/>
        <end position="854"/>
    </location>
</feature>
<dbReference type="Pfam" id="PF00271">
    <property type="entry name" value="Helicase_C"/>
    <property type="match status" value="1"/>
</dbReference>
<dbReference type="InterPro" id="IPR001650">
    <property type="entry name" value="Helicase_C-like"/>
</dbReference>
<dbReference type="CDD" id="cd18032">
    <property type="entry name" value="DEXHc_RE_I_III_res"/>
    <property type="match status" value="1"/>
</dbReference>
<dbReference type="KEGG" id="nneo:PQG83_06295"/>
<dbReference type="InterPro" id="IPR014001">
    <property type="entry name" value="Helicase_ATP-bd"/>
</dbReference>
<dbReference type="InterPro" id="IPR027417">
    <property type="entry name" value="P-loop_NTPase"/>
</dbReference>
<evidence type="ECO:0000259" key="3">
    <source>
        <dbReference type="PROSITE" id="PS51194"/>
    </source>
</evidence>
<dbReference type="REBASE" id="764026">
    <property type="entry name" value="NspDKORF6300P"/>
</dbReference>
<dbReference type="InterPro" id="IPR006935">
    <property type="entry name" value="Helicase/UvrB_N"/>
</dbReference>
<dbReference type="GO" id="GO:0005829">
    <property type="term" value="C:cytosol"/>
    <property type="evidence" value="ECO:0007669"/>
    <property type="project" value="TreeGrafter"/>
</dbReference>
<dbReference type="EMBL" id="CP116968">
    <property type="protein sequence ID" value="WNM63362.1"/>
    <property type="molecule type" value="Genomic_DNA"/>
</dbReference>
<dbReference type="Pfam" id="PF04851">
    <property type="entry name" value="ResIII"/>
    <property type="match status" value="1"/>
</dbReference>
<keyword evidence="5" id="KW-1185">Reference proteome</keyword>
<gene>
    <name evidence="4" type="primary">hsdR</name>
    <name evidence="4" type="ORF">PQG83_06295</name>
</gene>
<dbReference type="InterPro" id="IPR025285">
    <property type="entry name" value="DUF4145"/>
</dbReference>
<dbReference type="PANTHER" id="PTHR47396:SF1">
    <property type="entry name" value="ATP-DEPENDENT HELICASE IRC3-RELATED"/>
    <property type="match status" value="1"/>
</dbReference>
<dbReference type="InterPro" id="IPR013670">
    <property type="entry name" value="EcoEI_R_C_dom"/>
</dbReference>
<evidence type="ECO:0000256" key="1">
    <source>
        <dbReference type="SAM" id="Coils"/>
    </source>
</evidence>
<dbReference type="InterPro" id="IPR050742">
    <property type="entry name" value="Helicase_Restrict-Modif_Enz"/>
</dbReference>
<proteinExistence type="predicted"/>
<dbReference type="GO" id="GO:0005524">
    <property type="term" value="F:ATP binding"/>
    <property type="evidence" value="ECO:0007669"/>
    <property type="project" value="InterPro"/>
</dbReference>
<dbReference type="Gene3D" id="3.40.50.300">
    <property type="entry name" value="P-loop containing nucleotide triphosphate hydrolases"/>
    <property type="match status" value="2"/>
</dbReference>
<dbReference type="GO" id="GO:0009035">
    <property type="term" value="F:type I site-specific deoxyribonuclease activity"/>
    <property type="evidence" value="ECO:0007669"/>
    <property type="project" value="UniProtKB-EC"/>
</dbReference>
<keyword evidence="4" id="KW-0378">Hydrolase</keyword>
<evidence type="ECO:0000259" key="2">
    <source>
        <dbReference type="PROSITE" id="PS51192"/>
    </source>
</evidence>
<sequence>MNPPPMFISNFAQLKEHDEQLLRLGLLAERYFPEDPNTSILKLRQLTELLAQHVATKIGEYVSTEEGQYKLIGRLQDQGILPREIYQLFSEVRRAGNAASHSMVGDHRTALTALKISWQLGIWFHRTFKDPAFKPGPFIPPRPPKDETEDLRAELERLSQGLAEYQTAHKETTQRLESTEGMLKEAADERSFWEQMATETESAKADLEQQLAAQQAQSATQTKVTVAALVAASNQAAAVIHLDEPETRKLIDQQLQQAGWEADSATLRYGVGIRPAKGKNLAIAEWPTNSGPADYVLFAGLIPMATVEAKRKNIDVSGSLQQAKRYSRSFVVAEELQSPGGPWGEFQVPFAFSSNGRPYLRQLAQRSGIWFCDLRHPENLGHVLDGWYTPEGLTALQKRDKQRAHEQLTNEPFNYGFTLRPYQQEAIQCIEAAIARGQREMLLAMATGTGKTKTCIALIYRLLKAQRFRRVLFLVDRSALGEQATNAFKDTRMENLRTFADIFGIKELEEQDPDSNTSVHIATVQGMVKRILYGPEGAAPPAVDQYDCIVVDECHRGYLLDRELSETELTFRSYGDYISKYRRVLDYFDAVKVGLTATPALHTTEIFGIPIYSYSYREAVIDGFLRDHEPPIQIKTELSTKGILWRAGDRVKVYNVQRSEVNLFTTPDEIQIEVEEFNRKVITEPFNKVVCQFLARELDPSSRQKTLVFCANDAHADLVVELLKGAFKEYYGNIEDDAVIKITGAADKPLQLIRRYKNEQNPNVAVTVDLLTTGVDVPEICNLVFLRRVNSRILFDQMLGRATRLCDEIGKESFRIFDAVRIYEALQTLTAMQPVVADPKISFSQLARELMELKEVDARMLVRDQFIAKLQRKRRHFSEKIKKDFENSAGMSPEAFIKQMQKMSVAEIAGWFTKNPDLGEILDRKGEGRIKPILISEHPDKLTGVERGYGAAKKPEDYLKEFSEFIRTQSNTIPALVTVLTRPRELTRKQLRELALELDKAGFTESNLAIAWREMTNQEIAARIIGYIRQAALGDALIPYEQRVDRALQTILTSQYWTTPQREWLKKIAAQTKANVIVDRDALDDPDLVFKREGGGFSRINRIFEGQLQQILETFNDTIWKPAA</sequence>
<dbReference type="Pfam" id="PF08463">
    <property type="entry name" value="EcoEI_R_C"/>
    <property type="match status" value="1"/>
</dbReference>
<feature type="domain" description="Helicase ATP-binding" evidence="2">
    <location>
        <begin position="432"/>
        <end position="617"/>
    </location>
</feature>
<name>A0AA96GM47_9BACT</name>
<accession>A0AA96GM47</accession>
<dbReference type="PANTHER" id="PTHR47396">
    <property type="entry name" value="TYPE I RESTRICTION ENZYME ECOKI R PROTEIN"/>
    <property type="match status" value="1"/>
</dbReference>
<dbReference type="PROSITE" id="PS51194">
    <property type="entry name" value="HELICASE_CTER"/>
    <property type="match status" value="1"/>
</dbReference>
<dbReference type="GO" id="GO:0006304">
    <property type="term" value="P:DNA modification"/>
    <property type="evidence" value="ECO:0007669"/>
    <property type="project" value="InterPro"/>
</dbReference>
<keyword evidence="4" id="KW-0255">Endonuclease</keyword>
<dbReference type="SUPFAM" id="SSF52540">
    <property type="entry name" value="P-loop containing nucleoside triphosphate hydrolases"/>
    <property type="match status" value="1"/>
</dbReference>
<organism evidence="4 5">
    <name type="scientific">Candidatus Nitrospira neomarina</name>
    <dbReference type="NCBI Taxonomy" id="3020899"/>
    <lineage>
        <taxon>Bacteria</taxon>
        <taxon>Pseudomonadati</taxon>
        <taxon>Nitrospirota</taxon>
        <taxon>Nitrospiria</taxon>
        <taxon>Nitrospirales</taxon>
        <taxon>Nitrospiraceae</taxon>
        <taxon>Nitrospira</taxon>
    </lineage>
</organism>
<keyword evidence="1" id="KW-0175">Coiled coil</keyword>
<dbReference type="GO" id="GO:0003677">
    <property type="term" value="F:DNA binding"/>
    <property type="evidence" value="ECO:0007669"/>
    <property type="project" value="InterPro"/>
</dbReference>
<reference evidence="4 5" key="1">
    <citation type="submission" date="2023-01" db="EMBL/GenBank/DDBJ databases">
        <title>Cultivation and genomic characterization of new, ubiquitous marine nitrite-oxidizing bacteria from the Nitrospirales.</title>
        <authorList>
            <person name="Mueller A.J."/>
            <person name="Daebeler A."/>
            <person name="Herbold C.W."/>
            <person name="Kirkegaard R.H."/>
            <person name="Daims H."/>
        </authorList>
    </citation>
    <scope>NUCLEOTIDE SEQUENCE [LARGE SCALE GENOMIC DNA]</scope>
    <source>
        <strain evidence="4 5">DK</strain>
    </source>
</reference>
<protein>
    <submittedName>
        <fullName evidence="4">Type I restriction-modification system endonuclease</fullName>
        <ecNumber evidence="4">3.1.21.3</ecNumber>
    </submittedName>
</protein>
<dbReference type="NCBIfam" id="NF008521">
    <property type="entry name" value="PRK11448.1"/>
    <property type="match status" value="1"/>
</dbReference>
<feature type="coiled-coil region" evidence="1">
    <location>
        <begin position="148"/>
        <end position="217"/>
    </location>
</feature>
<dbReference type="EC" id="3.1.21.3" evidence="4"/>
<keyword evidence="4" id="KW-0540">Nuclease</keyword>
<dbReference type="CDD" id="cd18799">
    <property type="entry name" value="SF2_C_EcoAI-like"/>
    <property type="match status" value="1"/>
</dbReference>
<dbReference type="Proteomes" id="UP001302494">
    <property type="component" value="Chromosome"/>
</dbReference>
<dbReference type="SMART" id="SM00487">
    <property type="entry name" value="DEXDc"/>
    <property type="match status" value="1"/>
</dbReference>
<dbReference type="AlphaFoldDB" id="A0AA96GM47"/>
<dbReference type="RefSeq" id="WP_312747907.1">
    <property type="nucleotide sequence ID" value="NZ_CP116968.1"/>
</dbReference>
<dbReference type="PROSITE" id="PS51192">
    <property type="entry name" value="HELICASE_ATP_BIND_1"/>
    <property type="match status" value="1"/>
</dbReference>
<dbReference type="Gene3D" id="3.90.1570.30">
    <property type="match status" value="1"/>
</dbReference>
<evidence type="ECO:0000313" key="4">
    <source>
        <dbReference type="EMBL" id="WNM63362.1"/>
    </source>
</evidence>